<dbReference type="Proteomes" id="UP000799428">
    <property type="component" value="Unassembled WGS sequence"/>
</dbReference>
<gene>
    <name evidence="2" type="ORF">K504DRAFT_536787</name>
</gene>
<dbReference type="AlphaFoldDB" id="A0A6G1JZA3"/>
<evidence type="ECO:0000313" key="2">
    <source>
        <dbReference type="EMBL" id="KAF2705810.1"/>
    </source>
</evidence>
<keyword evidence="1" id="KW-0732">Signal</keyword>
<organism evidence="2 3">
    <name type="scientific">Pleomassaria siparia CBS 279.74</name>
    <dbReference type="NCBI Taxonomy" id="1314801"/>
    <lineage>
        <taxon>Eukaryota</taxon>
        <taxon>Fungi</taxon>
        <taxon>Dikarya</taxon>
        <taxon>Ascomycota</taxon>
        <taxon>Pezizomycotina</taxon>
        <taxon>Dothideomycetes</taxon>
        <taxon>Pleosporomycetidae</taxon>
        <taxon>Pleosporales</taxon>
        <taxon>Pleomassariaceae</taxon>
        <taxon>Pleomassaria</taxon>
    </lineage>
</organism>
<feature type="signal peptide" evidence="1">
    <location>
        <begin position="1"/>
        <end position="18"/>
    </location>
</feature>
<name>A0A6G1JZA3_9PLEO</name>
<evidence type="ECO:0008006" key="4">
    <source>
        <dbReference type="Google" id="ProtNLM"/>
    </source>
</evidence>
<protein>
    <recommendedName>
        <fullName evidence="4">Extracellular membrane protein CFEM domain-containing protein</fullName>
    </recommendedName>
</protein>
<proteinExistence type="predicted"/>
<keyword evidence="3" id="KW-1185">Reference proteome</keyword>
<evidence type="ECO:0000313" key="3">
    <source>
        <dbReference type="Proteomes" id="UP000799428"/>
    </source>
</evidence>
<sequence>MKFLTLLAVLVVPSLTSAAAIALGSSPDVCIPCAQSFDLCASEPNFGQAEVSKCLQSACNKSAHHCNKCEFCGTLNGDVETRDEVSVADKDHNADTSAFVCYFMAEQCSTDGKTVQVCHMTSSGYRWVFKKRCGGEGCCAIGNGKNPYCRC</sequence>
<feature type="chain" id="PRO_5026213244" description="Extracellular membrane protein CFEM domain-containing protein" evidence="1">
    <location>
        <begin position="19"/>
        <end position="151"/>
    </location>
</feature>
<evidence type="ECO:0000256" key="1">
    <source>
        <dbReference type="SAM" id="SignalP"/>
    </source>
</evidence>
<dbReference type="EMBL" id="MU005777">
    <property type="protein sequence ID" value="KAF2705810.1"/>
    <property type="molecule type" value="Genomic_DNA"/>
</dbReference>
<reference evidence="2" key="1">
    <citation type="journal article" date="2020" name="Stud. Mycol.">
        <title>101 Dothideomycetes genomes: a test case for predicting lifestyles and emergence of pathogens.</title>
        <authorList>
            <person name="Haridas S."/>
            <person name="Albert R."/>
            <person name="Binder M."/>
            <person name="Bloem J."/>
            <person name="Labutti K."/>
            <person name="Salamov A."/>
            <person name="Andreopoulos B."/>
            <person name="Baker S."/>
            <person name="Barry K."/>
            <person name="Bills G."/>
            <person name="Bluhm B."/>
            <person name="Cannon C."/>
            <person name="Castanera R."/>
            <person name="Culley D."/>
            <person name="Daum C."/>
            <person name="Ezra D."/>
            <person name="Gonzalez J."/>
            <person name="Henrissat B."/>
            <person name="Kuo A."/>
            <person name="Liang C."/>
            <person name="Lipzen A."/>
            <person name="Lutzoni F."/>
            <person name="Magnuson J."/>
            <person name="Mondo S."/>
            <person name="Nolan M."/>
            <person name="Ohm R."/>
            <person name="Pangilinan J."/>
            <person name="Park H.-J."/>
            <person name="Ramirez L."/>
            <person name="Alfaro M."/>
            <person name="Sun H."/>
            <person name="Tritt A."/>
            <person name="Yoshinaga Y."/>
            <person name="Zwiers L.-H."/>
            <person name="Turgeon B."/>
            <person name="Goodwin S."/>
            <person name="Spatafora J."/>
            <person name="Crous P."/>
            <person name="Grigoriev I."/>
        </authorList>
    </citation>
    <scope>NUCLEOTIDE SEQUENCE</scope>
    <source>
        <strain evidence="2">CBS 279.74</strain>
    </source>
</reference>
<accession>A0A6G1JZA3</accession>